<evidence type="ECO:0000256" key="1">
    <source>
        <dbReference type="ARBA" id="ARBA00004496"/>
    </source>
</evidence>
<evidence type="ECO:0000256" key="4">
    <source>
        <dbReference type="ARBA" id="ARBA00022588"/>
    </source>
</evidence>
<name>A0A811UF50_CERCA</name>
<keyword evidence="9" id="KW-0472">Membrane</keyword>
<keyword evidence="13" id="KW-1185">Reference proteome</keyword>
<dbReference type="SMART" id="SM00239">
    <property type="entry name" value="C2"/>
    <property type="match status" value="1"/>
</dbReference>
<dbReference type="GO" id="GO:0031624">
    <property type="term" value="F:ubiquitin conjugating enzyme binding"/>
    <property type="evidence" value="ECO:0007669"/>
    <property type="project" value="TreeGrafter"/>
</dbReference>
<dbReference type="FunFam" id="2.60.40.150:FF:000214">
    <property type="entry name" value="Toll-interacting protein"/>
    <property type="match status" value="1"/>
</dbReference>
<evidence type="ECO:0000259" key="10">
    <source>
        <dbReference type="PROSITE" id="PS50004"/>
    </source>
</evidence>
<keyword evidence="8" id="KW-0395">Inflammatory response</keyword>
<dbReference type="InterPro" id="IPR009060">
    <property type="entry name" value="UBA-like_sf"/>
</dbReference>
<evidence type="ECO:0000259" key="11">
    <source>
        <dbReference type="PROSITE" id="PS51140"/>
    </source>
</evidence>
<evidence type="ECO:0000256" key="8">
    <source>
        <dbReference type="ARBA" id="ARBA00023198"/>
    </source>
</evidence>
<dbReference type="GO" id="GO:0005737">
    <property type="term" value="C:cytoplasm"/>
    <property type="evidence" value="ECO:0007669"/>
    <property type="project" value="UniProtKB-SubCell"/>
</dbReference>
<keyword evidence="5" id="KW-0677">Repeat</keyword>
<dbReference type="GO" id="GO:0006914">
    <property type="term" value="P:autophagy"/>
    <property type="evidence" value="ECO:0007669"/>
    <property type="project" value="UniProtKB-KW"/>
</dbReference>
<protein>
    <submittedName>
        <fullName evidence="12">(Mediterranean fruit fly) hypothetical protein</fullName>
    </submittedName>
</protein>
<reference evidence="12" key="1">
    <citation type="submission" date="2020-11" db="EMBL/GenBank/DDBJ databases">
        <authorList>
            <person name="Whitehead M."/>
        </authorList>
    </citation>
    <scope>NUCLEOTIDE SEQUENCE</scope>
    <source>
        <strain evidence="12">EGII</strain>
    </source>
</reference>
<dbReference type="InterPro" id="IPR003892">
    <property type="entry name" value="CUE"/>
</dbReference>
<feature type="transmembrane region" description="Helical" evidence="9">
    <location>
        <begin position="67"/>
        <end position="87"/>
    </location>
</feature>
<sequence>MANSEIETRSSRWRKAMVGPLPNDFLRINSGVDAQVAADCQAAAAVYQQQAYPQYVVSKDIQFLFDYFAFIRLYIFFCFFLNVFLCLKAPNYVGRLSITCAQAKLARNYGITRMDPYVRIRVGHFVYETQTDPNGGKHPHWNREIQSQLAAGVNSIFIEIYDECSFKMDELIAWCEIKIPQSVMRGETHEEWYPLSGKQGDGLEGAIDIVLSFSNQPMQPYMYQTMGGGAPMLMVPPGRPMPIFVTPQQPPVTNTVMPPAPRQLSEEELKQIHEMFPNIDKEVVKSVFEANNGNKDATINSLLQMNE</sequence>
<evidence type="ECO:0000256" key="3">
    <source>
        <dbReference type="ARBA" id="ARBA00022490"/>
    </source>
</evidence>
<comment type="caution">
    <text evidence="12">The sequence shown here is derived from an EMBL/GenBank/DDBJ whole genome shotgun (WGS) entry which is preliminary data.</text>
</comment>
<dbReference type="InterPro" id="IPR037301">
    <property type="entry name" value="Tollip_C2"/>
</dbReference>
<dbReference type="PROSITE" id="PS50004">
    <property type="entry name" value="C2"/>
    <property type="match status" value="1"/>
</dbReference>
<proteinExistence type="inferred from homology"/>
<comment type="subcellular location">
    <subcellularLocation>
        <location evidence="1">Cytoplasm</location>
    </subcellularLocation>
</comment>
<keyword evidence="4" id="KW-0399">Innate immunity</keyword>
<evidence type="ECO:0000256" key="2">
    <source>
        <dbReference type="ARBA" id="ARBA00009278"/>
    </source>
</evidence>
<dbReference type="SUPFAM" id="SSF49562">
    <property type="entry name" value="C2 domain (Calcium/lipid-binding domain, CaLB)"/>
    <property type="match status" value="1"/>
</dbReference>
<dbReference type="GO" id="GO:0045087">
    <property type="term" value="P:innate immune response"/>
    <property type="evidence" value="ECO:0007669"/>
    <property type="project" value="UniProtKB-KW"/>
</dbReference>
<dbReference type="CDD" id="cd04016">
    <property type="entry name" value="C2_Tollip"/>
    <property type="match status" value="1"/>
</dbReference>
<organism evidence="12 13">
    <name type="scientific">Ceratitis capitata</name>
    <name type="common">Mediterranean fruit fly</name>
    <name type="synonym">Tephritis capitata</name>
    <dbReference type="NCBI Taxonomy" id="7213"/>
    <lineage>
        <taxon>Eukaryota</taxon>
        <taxon>Metazoa</taxon>
        <taxon>Ecdysozoa</taxon>
        <taxon>Arthropoda</taxon>
        <taxon>Hexapoda</taxon>
        <taxon>Insecta</taxon>
        <taxon>Pterygota</taxon>
        <taxon>Neoptera</taxon>
        <taxon>Endopterygota</taxon>
        <taxon>Diptera</taxon>
        <taxon>Brachycera</taxon>
        <taxon>Muscomorpha</taxon>
        <taxon>Tephritoidea</taxon>
        <taxon>Tephritidae</taxon>
        <taxon>Ceratitis</taxon>
        <taxon>Ceratitis</taxon>
    </lineage>
</organism>
<evidence type="ECO:0000313" key="12">
    <source>
        <dbReference type="EMBL" id="CAD6997862.1"/>
    </source>
</evidence>
<dbReference type="FunFam" id="1.10.8.10:FF:000036">
    <property type="entry name" value="Toll-interacting protein-like Protein"/>
    <property type="match status" value="1"/>
</dbReference>
<gene>
    <name evidence="12" type="ORF">CCAP1982_LOCUS6485</name>
</gene>
<dbReference type="Proteomes" id="UP000606786">
    <property type="component" value="Unassembled WGS sequence"/>
</dbReference>
<dbReference type="OrthoDB" id="9942608at2759"/>
<dbReference type="AlphaFoldDB" id="A0A811UF50"/>
<accession>A0A811UF50</accession>
<dbReference type="PROSITE" id="PS51140">
    <property type="entry name" value="CUE"/>
    <property type="match status" value="1"/>
</dbReference>
<evidence type="ECO:0000256" key="6">
    <source>
        <dbReference type="ARBA" id="ARBA00022859"/>
    </source>
</evidence>
<keyword evidence="6" id="KW-0391">Immunity</keyword>
<evidence type="ECO:0000256" key="5">
    <source>
        <dbReference type="ARBA" id="ARBA00022737"/>
    </source>
</evidence>
<feature type="domain" description="C2" evidence="10">
    <location>
        <begin position="77"/>
        <end position="193"/>
    </location>
</feature>
<comment type="similarity">
    <text evidence="2">Belongs to the tollip family.</text>
</comment>
<dbReference type="Pfam" id="PF02845">
    <property type="entry name" value="CUE"/>
    <property type="match status" value="1"/>
</dbReference>
<dbReference type="PANTHER" id="PTHR16461:SF5">
    <property type="entry name" value="TOLL-INTERACTING PROTEIN"/>
    <property type="match status" value="1"/>
</dbReference>
<keyword evidence="9" id="KW-0812">Transmembrane</keyword>
<dbReference type="SMART" id="SM00546">
    <property type="entry name" value="CUE"/>
    <property type="match status" value="1"/>
</dbReference>
<dbReference type="EMBL" id="CAJHJT010000012">
    <property type="protein sequence ID" value="CAD6997862.1"/>
    <property type="molecule type" value="Genomic_DNA"/>
</dbReference>
<evidence type="ECO:0000256" key="7">
    <source>
        <dbReference type="ARBA" id="ARBA00023006"/>
    </source>
</evidence>
<dbReference type="Gene3D" id="2.60.40.150">
    <property type="entry name" value="C2 domain"/>
    <property type="match status" value="1"/>
</dbReference>
<feature type="domain" description="CUE" evidence="11">
    <location>
        <begin position="264"/>
        <end position="307"/>
    </location>
</feature>
<dbReference type="SUPFAM" id="SSF46934">
    <property type="entry name" value="UBA-like"/>
    <property type="match status" value="1"/>
</dbReference>
<dbReference type="GO" id="GO:0043130">
    <property type="term" value="F:ubiquitin binding"/>
    <property type="evidence" value="ECO:0007669"/>
    <property type="project" value="InterPro"/>
</dbReference>
<dbReference type="GO" id="GO:0006511">
    <property type="term" value="P:ubiquitin-dependent protein catabolic process"/>
    <property type="evidence" value="ECO:0007669"/>
    <property type="project" value="TreeGrafter"/>
</dbReference>
<dbReference type="PANTHER" id="PTHR16461">
    <property type="entry name" value="TOLL-INTERACTING PROTEIN"/>
    <property type="match status" value="1"/>
</dbReference>
<dbReference type="InterPro" id="IPR000008">
    <property type="entry name" value="C2_dom"/>
</dbReference>
<dbReference type="InterPro" id="IPR035892">
    <property type="entry name" value="C2_domain_sf"/>
</dbReference>
<keyword evidence="9" id="KW-1133">Transmembrane helix</keyword>
<dbReference type="CDD" id="cd14363">
    <property type="entry name" value="CUE_TOLIP"/>
    <property type="match status" value="1"/>
</dbReference>
<evidence type="ECO:0000313" key="13">
    <source>
        <dbReference type="Proteomes" id="UP000606786"/>
    </source>
</evidence>
<evidence type="ECO:0000256" key="9">
    <source>
        <dbReference type="SAM" id="Phobius"/>
    </source>
</evidence>
<dbReference type="Gene3D" id="1.10.8.10">
    <property type="entry name" value="DNA helicase RuvA subunit, C-terminal domain"/>
    <property type="match status" value="1"/>
</dbReference>
<dbReference type="InterPro" id="IPR041799">
    <property type="entry name" value="TOLIP_CUE"/>
</dbReference>
<dbReference type="Pfam" id="PF00168">
    <property type="entry name" value="C2"/>
    <property type="match status" value="1"/>
</dbReference>
<keyword evidence="3" id="KW-0963">Cytoplasm</keyword>
<keyword evidence="7" id="KW-0072">Autophagy</keyword>